<dbReference type="AlphaFoldDB" id="A0A6A6VDN4"/>
<dbReference type="PANTHER" id="PTHR39609">
    <property type="entry name" value="RFEG-RELATED"/>
    <property type="match status" value="1"/>
</dbReference>
<feature type="region of interest" description="Disordered" evidence="1">
    <location>
        <begin position="64"/>
        <end position="134"/>
    </location>
</feature>
<gene>
    <name evidence="2" type="ORF">M011DRAFT_402897</name>
</gene>
<proteinExistence type="predicted"/>
<organism evidence="2 3">
    <name type="scientific">Sporormia fimetaria CBS 119925</name>
    <dbReference type="NCBI Taxonomy" id="1340428"/>
    <lineage>
        <taxon>Eukaryota</taxon>
        <taxon>Fungi</taxon>
        <taxon>Dikarya</taxon>
        <taxon>Ascomycota</taxon>
        <taxon>Pezizomycotina</taxon>
        <taxon>Dothideomycetes</taxon>
        <taxon>Pleosporomycetidae</taxon>
        <taxon>Pleosporales</taxon>
        <taxon>Sporormiaceae</taxon>
        <taxon>Sporormia</taxon>
    </lineage>
</organism>
<feature type="region of interest" description="Disordered" evidence="1">
    <location>
        <begin position="192"/>
        <end position="237"/>
    </location>
</feature>
<name>A0A6A6VDN4_9PLEO</name>
<feature type="compositionally biased region" description="Low complexity" evidence="1">
    <location>
        <begin position="192"/>
        <end position="205"/>
    </location>
</feature>
<protein>
    <submittedName>
        <fullName evidence="2">Uncharacterized protein</fullName>
    </submittedName>
</protein>
<keyword evidence="3" id="KW-1185">Reference proteome</keyword>
<evidence type="ECO:0000313" key="3">
    <source>
        <dbReference type="Proteomes" id="UP000799440"/>
    </source>
</evidence>
<dbReference type="Proteomes" id="UP000799440">
    <property type="component" value="Unassembled WGS sequence"/>
</dbReference>
<evidence type="ECO:0000313" key="2">
    <source>
        <dbReference type="EMBL" id="KAF2747237.1"/>
    </source>
</evidence>
<reference evidence="2" key="1">
    <citation type="journal article" date="2020" name="Stud. Mycol.">
        <title>101 Dothideomycetes genomes: a test case for predicting lifestyles and emergence of pathogens.</title>
        <authorList>
            <person name="Haridas S."/>
            <person name="Albert R."/>
            <person name="Binder M."/>
            <person name="Bloem J."/>
            <person name="Labutti K."/>
            <person name="Salamov A."/>
            <person name="Andreopoulos B."/>
            <person name="Baker S."/>
            <person name="Barry K."/>
            <person name="Bills G."/>
            <person name="Bluhm B."/>
            <person name="Cannon C."/>
            <person name="Castanera R."/>
            <person name="Culley D."/>
            <person name="Daum C."/>
            <person name="Ezra D."/>
            <person name="Gonzalez J."/>
            <person name="Henrissat B."/>
            <person name="Kuo A."/>
            <person name="Liang C."/>
            <person name="Lipzen A."/>
            <person name="Lutzoni F."/>
            <person name="Magnuson J."/>
            <person name="Mondo S."/>
            <person name="Nolan M."/>
            <person name="Ohm R."/>
            <person name="Pangilinan J."/>
            <person name="Park H.-J."/>
            <person name="Ramirez L."/>
            <person name="Alfaro M."/>
            <person name="Sun H."/>
            <person name="Tritt A."/>
            <person name="Yoshinaga Y."/>
            <person name="Zwiers L.-H."/>
            <person name="Turgeon B."/>
            <person name="Goodwin S."/>
            <person name="Spatafora J."/>
            <person name="Crous P."/>
            <person name="Grigoriev I."/>
        </authorList>
    </citation>
    <scope>NUCLEOTIDE SEQUENCE</scope>
    <source>
        <strain evidence="2">CBS 119925</strain>
    </source>
</reference>
<evidence type="ECO:0000256" key="1">
    <source>
        <dbReference type="SAM" id="MobiDB-lite"/>
    </source>
</evidence>
<feature type="compositionally biased region" description="Basic and acidic residues" evidence="1">
    <location>
        <begin position="64"/>
        <end position="77"/>
    </location>
</feature>
<dbReference type="OrthoDB" id="4146887at2759"/>
<accession>A0A6A6VDN4</accession>
<feature type="compositionally biased region" description="Basic and acidic residues" evidence="1">
    <location>
        <begin position="89"/>
        <end position="107"/>
    </location>
</feature>
<sequence>MSSRQNKWFVLGEGIAREVISADIQRYLGNDALVKPGVNDKGQPGYWITAYRTLTTQMIQDLKSDSRRWQEEQDQRRARGAAYEGSRTYADRHDLAAPDPYEREAPRPSHSTPYAADPHYTTAPPAGYGHTPGYPVQTTQYAANTAAPRVVHPNPYDAYSASREAYTPQGYTTTYTPAAPYPHPTYTAAPPATPAYSVPSPVAAPGYYIASDGRQYPISQRPPQQQPPSGNSRGHHR</sequence>
<feature type="compositionally biased region" description="Low complexity" evidence="1">
    <location>
        <begin position="214"/>
        <end position="229"/>
    </location>
</feature>
<dbReference type="PANTHER" id="PTHR39609:SF1">
    <property type="entry name" value="RFEG"/>
    <property type="match status" value="1"/>
</dbReference>
<dbReference type="EMBL" id="MU006573">
    <property type="protein sequence ID" value="KAF2747237.1"/>
    <property type="molecule type" value="Genomic_DNA"/>
</dbReference>